<name>A0A0Q3WZH1_9BACI</name>
<evidence type="ECO:0000313" key="1">
    <source>
        <dbReference type="EMBL" id="KQL54796.1"/>
    </source>
</evidence>
<accession>A0A0Q3WZH1</accession>
<sequence length="61" mass="7116">MGYRLTSKLDCSKINDYYPKGLHSRLFFLFGKKGNLYFIEVFKTVSFQGSSSKRSHTEEDL</sequence>
<gene>
    <name evidence="1" type="ORF">AN964_15620</name>
</gene>
<reference evidence="1 2" key="1">
    <citation type="submission" date="2015-09" db="EMBL/GenBank/DDBJ databases">
        <title>Genome sequencing project for genomic taxonomy and phylogenomics of Bacillus-like bacteria.</title>
        <authorList>
            <person name="Liu B."/>
            <person name="Wang J."/>
            <person name="Zhu Y."/>
            <person name="Liu G."/>
            <person name="Chen Q."/>
            <person name="Chen Z."/>
            <person name="Lan J."/>
            <person name="Che J."/>
            <person name="Ge C."/>
            <person name="Shi H."/>
            <person name="Pan Z."/>
            <person name="Liu X."/>
        </authorList>
    </citation>
    <scope>NUCLEOTIDE SEQUENCE [LARGE SCALE GENOMIC DNA]</scope>
    <source>
        <strain evidence="1 2">LMG 18435</strain>
    </source>
</reference>
<dbReference type="AlphaFoldDB" id="A0A0Q3WZH1"/>
<dbReference type="EMBL" id="LJJC01000004">
    <property type="protein sequence ID" value="KQL54796.1"/>
    <property type="molecule type" value="Genomic_DNA"/>
</dbReference>
<dbReference type="PATRIC" id="fig|157838.3.peg.3453"/>
<protein>
    <submittedName>
        <fullName evidence="1">Uncharacterized protein</fullName>
    </submittedName>
</protein>
<keyword evidence="2" id="KW-1185">Reference proteome</keyword>
<dbReference type="Proteomes" id="UP000051888">
    <property type="component" value="Unassembled WGS sequence"/>
</dbReference>
<evidence type="ECO:0000313" key="2">
    <source>
        <dbReference type="Proteomes" id="UP000051888"/>
    </source>
</evidence>
<organism evidence="1 2">
    <name type="scientific">Heyndrickxia shackletonii</name>
    <dbReference type="NCBI Taxonomy" id="157838"/>
    <lineage>
        <taxon>Bacteria</taxon>
        <taxon>Bacillati</taxon>
        <taxon>Bacillota</taxon>
        <taxon>Bacilli</taxon>
        <taxon>Bacillales</taxon>
        <taxon>Bacillaceae</taxon>
        <taxon>Heyndrickxia</taxon>
    </lineage>
</organism>
<proteinExistence type="predicted"/>
<comment type="caution">
    <text evidence="1">The sequence shown here is derived from an EMBL/GenBank/DDBJ whole genome shotgun (WGS) entry which is preliminary data.</text>
</comment>
<dbReference type="STRING" id="157838.AN964_15620"/>